<feature type="region of interest" description="Disordered" evidence="5">
    <location>
        <begin position="79"/>
        <end position="104"/>
    </location>
</feature>
<dbReference type="Pfam" id="PF04932">
    <property type="entry name" value="Wzy_C"/>
    <property type="match status" value="1"/>
</dbReference>
<feature type="transmembrane region" description="Helical" evidence="6">
    <location>
        <begin position="334"/>
        <end position="357"/>
    </location>
</feature>
<comment type="caution">
    <text evidence="8">The sequence shown here is derived from an EMBL/GenBank/DDBJ whole genome shotgun (WGS) entry which is preliminary data.</text>
</comment>
<dbReference type="Proteomes" id="UP000656042">
    <property type="component" value="Unassembled WGS sequence"/>
</dbReference>
<name>A0A8J3C2A1_9ACTN</name>
<dbReference type="PANTHER" id="PTHR37422:SF13">
    <property type="entry name" value="LIPOPOLYSACCHARIDE BIOSYNTHESIS PROTEIN PA4999-RELATED"/>
    <property type="match status" value="1"/>
</dbReference>
<evidence type="ECO:0000256" key="2">
    <source>
        <dbReference type="ARBA" id="ARBA00022692"/>
    </source>
</evidence>
<evidence type="ECO:0000256" key="6">
    <source>
        <dbReference type="SAM" id="Phobius"/>
    </source>
</evidence>
<feature type="transmembrane region" description="Helical" evidence="6">
    <location>
        <begin position="277"/>
        <end position="297"/>
    </location>
</feature>
<feature type="transmembrane region" description="Helical" evidence="6">
    <location>
        <begin position="135"/>
        <end position="157"/>
    </location>
</feature>
<feature type="transmembrane region" description="Helical" evidence="6">
    <location>
        <begin position="169"/>
        <end position="191"/>
    </location>
</feature>
<keyword evidence="9" id="KW-1185">Reference proteome</keyword>
<keyword evidence="2 6" id="KW-0812">Transmembrane</keyword>
<dbReference type="InterPro" id="IPR051533">
    <property type="entry name" value="WaaL-like"/>
</dbReference>
<dbReference type="GO" id="GO:0016020">
    <property type="term" value="C:membrane"/>
    <property type="evidence" value="ECO:0007669"/>
    <property type="project" value="UniProtKB-SubCell"/>
</dbReference>
<evidence type="ECO:0000256" key="1">
    <source>
        <dbReference type="ARBA" id="ARBA00004141"/>
    </source>
</evidence>
<dbReference type="PANTHER" id="PTHR37422">
    <property type="entry name" value="TEICHURONIC ACID BIOSYNTHESIS PROTEIN TUAE"/>
    <property type="match status" value="1"/>
</dbReference>
<feature type="transmembrane region" description="Helical" evidence="6">
    <location>
        <begin position="309"/>
        <end position="328"/>
    </location>
</feature>
<feature type="transmembrane region" description="Helical" evidence="6">
    <location>
        <begin position="107"/>
        <end position="129"/>
    </location>
</feature>
<feature type="transmembrane region" description="Helical" evidence="6">
    <location>
        <begin position="244"/>
        <end position="271"/>
    </location>
</feature>
<evidence type="ECO:0000256" key="5">
    <source>
        <dbReference type="SAM" id="MobiDB-lite"/>
    </source>
</evidence>
<comment type="subcellular location">
    <subcellularLocation>
        <location evidence="1">Membrane</location>
        <topology evidence="1">Multi-pass membrane protein</topology>
    </subcellularLocation>
</comment>
<keyword evidence="4 6" id="KW-0472">Membrane</keyword>
<accession>A0A8J3C2A1</accession>
<evidence type="ECO:0000313" key="8">
    <source>
        <dbReference type="EMBL" id="GGL04810.1"/>
    </source>
</evidence>
<feature type="transmembrane region" description="Helical" evidence="6">
    <location>
        <begin position="478"/>
        <end position="496"/>
    </location>
</feature>
<proteinExistence type="predicted"/>
<feature type="domain" description="O-antigen ligase-related" evidence="7">
    <location>
        <begin position="312"/>
        <end position="432"/>
    </location>
</feature>
<evidence type="ECO:0000256" key="3">
    <source>
        <dbReference type="ARBA" id="ARBA00022989"/>
    </source>
</evidence>
<evidence type="ECO:0000259" key="7">
    <source>
        <dbReference type="Pfam" id="PF04932"/>
    </source>
</evidence>
<reference evidence="8" key="2">
    <citation type="submission" date="2020-09" db="EMBL/GenBank/DDBJ databases">
        <authorList>
            <person name="Sun Q."/>
            <person name="Zhou Y."/>
        </authorList>
    </citation>
    <scope>NUCLEOTIDE SEQUENCE</scope>
    <source>
        <strain evidence="8">CGMCC 4.7299</strain>
    </source>
</reference>
<gene>
    <name evidence="8" type="ORF">GCM10012284_44220</name>
</gene>
<feature type="region of interest" description="Disordered" evidence="5">
    <location>
        <begin position="1"/>
        <end position="22"/>
    </location>
</feature>
<feature type="transmembrane region" description="Helical" evidence="6">
    <location>
        <begin position="55"/>
        <end position="72"/>
    </location>
</feature>
<feature type="transmembrane region" description="Helical" evidence="6">
    <location>
        <begin position="21"/>
        <end position="43"/>
    </location>
</feature>
<reference evidence="8" key="1">
    <citation type="journal article" date="2014" name="Int. J. Syst. Evol. Microbiol.">
        <title>Complete genome sequence of Corynebacterium casei LMG S-19264T (=DSM 44701T), isolated from a smear-ripened cheese.</title>
        <authorList>
            <consortium name="US DOE Joint Genome Institute (JGI-PGF)"/>
            <person name="Walter F."/>
            <person name="Albersmeier A."/>
            <person name="Kalinowski J."/>
            <person name="Ruckert C."/>
        </authorList>
    </citation>
    <scope>NUCLEOTIDE SEQUENCE</scope>
    <source>
        <strain evidence="8">CGMCC 4.7299</strain>
    </source>
</reference>
<sequence>MFSRGETPTAGETPSAGETPGAGGAVGVSLPVAVLMAAVAAGIVAQGGYYPPGRMLVTALTFVAAIAAWFSTGRRSTASRSTASRSTASRSTGRRITASRSTASRSVTAPAASLALPTAAGALALWALIRGFAAASPALAVAAAATLACMVAGVALLRRTSPAERVTVTDTMIAIGALVAATAWIGVAWRVPRLAVLVEGRLWRGASTLTYPNAAAALLAATALLAIALTVTSPRSPVRLAASYLILVGVGAALSRAGILALVAGLLLIAARSGVRATTRAGLPPLAGAGVAVAALVPSMPVGSPPHPLLSLAGLIVGLVIAVGVPRLPSRAGLAVLLGLVAAGGLAVAVVGNADAVHRVLDSRGTVASSGRSFGARAALDVIAGHPVAGTGIGRAFLLWREPGGNARVAHLVHNEYLQVVVDLGLIGAVLLAGLLAAIVLVIRRGRACGAPAQVRTGAIAALVALAVHSGFDFLWHLAVIPLVAGLLVGLTAAATGDKETTLPRKGHR</sequence>
<protein>
    <recommendedName>
        <fullName evidence="7">O-antigen ligase-related domain-containing protein</fullName>
    </recommendedName>
</protein>
<dbReference type="AlphaFoldDB" id="A0A8J3C2A1"/>
<feature type="transmembrane region" description="Helical" evidence="6">
    <location>
        <begin position="420"/>
        <end position="443"/>
    </location>
</feature>
<dbReference type="InterPro" id="IPR007016">
    <property type="entry name" value="O-antigen_ligase-rel_domated"/>
</dbReference>
<dbReference type="EMBL" id="BMMX01000023">
    <property type="protein sequence ID" value="GGL04810.1"/>
    <property type="molecule type" value="Genomic_DNA"/>
</dbReference>
<organism evidence="8 9">
    <name type="scientific">Mangrovihabitans endophyticus</name>
    <dbReference type="NCBI Taxonomy" id="1751298"/>
    <lineage>
        <taxon>Bacteria</taxon>
        <taxon>Bacillati</taxon>
        <taxon>Actinomycetota</taxon>
        <taxon>Actinomycetes</taxon>
        <taxon>Micromonosporales</taxon>
        <taxon>Micromonosporaceae</taxon>
        <taxon>Mangrovihabitans</taxon>
    </lineage>
</organism>
<feature type="transmembrane region" description="Helical" evidence="6">
    <location>
        <begin position="211"/>
        <end position="232"/>
    </location>
</feature>
<evidence type="ECO:0000313" key="9">
    <source>
        <dbReference type="Proteomes" id="UP000656042"/>
    </source>
</evidence>
<evidence type="ECO:0000256" key="4">
    <source>
        <dbReference type="ARBA" id="ARBA00023136"/>
    </source>
</evidence>
<keyword evidence="3 6" id="KW-1133">Transmembrane helix</keyword>